<accession>A0AAW4G9N7</accession>
<dbReference type="AlphaFoldDB" id="A0AAW4G9N7"/>
<proteinExistence type="predicted"/>
<evidence type="ECO:0000313" key="1">
    <source>
        <dbReference type="EMBL" id="MBM7280373.1"/>
    </source>
</evidence>
<dbReference type="Pfam" id="PF10910">
    <property type="entry name" value="Phage_gene29"/>
    <property type="match status" value="1"/>
</dbReference>
<reference evidence="1" key="1">
    <citation type="submission" date="2021-02" db="EMBL/GenBank/DDBJ databases">
        <title>Taxonomy, biology and ecology of Rhodococcus bacteria occurring in California pistachio and other woody hosts as revealed by genome sequence analyses.</title>
        <authorList>
            <person name="Riely B."/>
            <person name="Gai Y."/>
        </authorList>
    </citation>
    <scope>NUCLEOTIDE SEQUENCE</scope>
    <source>
        <strain evidence="1">BP-295</strain>
    </source>
</reference>
<dbReference type="RefSeq" id="WP_204718936.1">
    <property type="nucleotide sequence ID" value="NZ_JAFFGU010000019.1"/>
</dbReference>
<organism evidence="1 2">
    <name type="scientific">Gordonia rubripertincta</name>
    <name type="common">Rhodococcus corallinus</name>
    <dbReference type="NCBI Taxonomy" id="36822"/>
    <lineage>
        <taxon>Bacteria</taxon>
        <taxon>Bacillati</taxon>
        <taxon>Actinomycetota</taxon>
        <taxon>Actinomycetes</taxon>
        <taxon>Mycobacteriales</taxon>
        <taxon>Gordoniaceae</taxon>
        <taxon>Gordonia</taxon>
    </lineage>
</organism>
<name>A0AAW4G9N7_GORRU</name>
<gene>
    <name evidence="1" type="ORF">JTZ10_21750</name>
</gene>
<sequence length="147" mass="16550">MSRSTFARPVDPNNSDPWLRGNQFPVRDACNPYCPDESWLWCLMGAPGTNGAPSIIPIPTAMVYSSHLYRLFGPPPEPALKYRPPAGRDSNWMTGVGTWVDVDEPDPPRRPWLSQLPFDKQVEIRREALASMTPEEIQELLGVKTDD</sequence>
<evidence type="ECO:0000313" key="2">
    <source>
        <dbReference type="Proteomes" id="UP001195196"/>
    </source>
</evidence>
<protein>
    <submittedName>
        <fullName evidence="1">DUF2744 domain-containing protein</fullName>
    </submittedName>
</protein>
<dbReference type="Proteomes" id="UP001195196">
    <property type="component" value="Unassembled WGS sequence"/>
</dbReference>
<dbReference type="EMBL" id="JAFFGU010000019">
    <property type="protein sequence ID" value="MBM7280373.1"/>
    <property type="molecule type" value="Genomic_DNA"/>
</dbReference>
<comment type="caution">
    <text evidence="1">The sequence shown here is derived from an EMBL/GenBank/DDBJ whole genome shotgun (WGS) entry which is preliminary data.</text>
</comment>
<dbReference type="InterPro" id="IPR021226">
    <property type="entry name" value="Phage_gene29"/>
</dbReference>